<feature type="region of interest" description="Disordered" evidence="1">
    <location>
        <begin position="57"/>
        <end position="104"/>
    </location>
</feature>
<name>A0A6J1SZW9_FRAOC</name>
<proteinExistence type="predicted"/>
<sequence>MSSTQLQQSPAPYLENCTQIQSENNGEVETHFLDLHIMEEDAINQTLVDDNQNLLRSPARKKFQKNDGAAQEMLRTPQKTPRKKAGGGGTSSPRSLVQRKTPSRRNLCSEADLVWPPPQVQMLLKECLTKKEKVQQQTVPVNTWKEIARAMKEEGGEHYRVTWELCRGKFFSLCEYFSNKLLYTGGV</sequence>
<dbReference type="RefSeq" id="XP_026286347.1">
    <property type="nucleotide sequence ID" value="XM_026430562.2"/>
</dbReference>
<dbReference type="Proteomes" id="UP000504606">
    <property type="component" value="Unplaced"/>
</dbReference>
<reference evidence="3" key="1">
    <citation type="submission" date="2025-08" db="UniProtKB">
        <authorList>
            <consortium name="RefSeq"/>
        </authorList>
    </citation>
    <scope>IDENTIFICATION</scope>
    <source>
        <tissue evidence="3">Whole organism</tissue>
    </source>
</reference>
<dbReference type="KEGG" id="foc:113212000"/>
<accession>A0A6J1SZW9</accession>
<keyword evidence="2" id="KW-1185">Reference proteome</keyword>
<gene>
    <name evidence="3" type="primary">LOC113212000</name>
</gene>
<evidence type="ECO:0000256" key="1">
    <source>
        <dbReference type="SAM" id="MobiDB-lite"/>
    </source>
</evidence>
<feature type="compositionally biased region" description="Polar residues" evidence="1">
    <location>
        <begin position="91"/>
        <end position="104"/>
    </location>
</feature>
<organism evidence="2 3">
    <name type="scientific">Frankliniella occidentalis</name>
    <name type="common">Western flower thrips</name>
    <name type="synonym">Euthrips occidentalis</name>
    <dbReference type="NCBI Taxonomy" id="133901"/>
    <lineage>
        <taxon>Eukaryota</taxon>
        <taxon>Metazoa</taxon>
        <taxon>Ecdysozoa</taxon>
        <taxon>Arthropoda</taxon>
        <taxon>Hexapoda</taxon>
        <taxon>Insecta</taxon>
        <taxon>Pterygota</taxon>
        <taxon>Neoptera</taxon>
        <taxon>Paraneoptera</taxon>
        <taxon>Thysanoptera</taxon>
        <taxon>Terebrantia</taxon>
        <taxon>Thripoidea</taxon>
        <taxon>Thripidae</taxon>
        <taxon>Frankliniella</taxon>
    </lineage>
</organism>
<evidence type="ECO:0000313" key="3">
    <source>
        <dbReference type="RefSeq" id="XP_026286347.1"/>
    </source>
</evidence>
<dbReference type="GeneID" id="113212000"/>
<protein>
    <submittedName>
        <fullName evidence="3">Uncharacterized protein LOC113212000</fullName>
    </submittedName>
</protein>
<dbReference type="Gene3D" id="1.10.10.60">
    <property type="entry name" value="Homeodomain-like"/>
    <property type="match status" value="1"/>
</dbReference>
<dbReference type="AlphaFoldDB" id="A0A6J1SZW9"/>
<evidence type="ECO:0000313" key="2">
    <source>
        <dbReference type="Proteomes" id="UP000504606"/>
    </source>
</evidence>